<dbReference type="Proteomes" id="UP000001441">
    <property type="component" value="Chromosome"/>
</dbReference>
<feature type="domain" description="Antitoxin FitA-like ribbon-helix-helix" evidence="1">
    <location>
        <begin position="24"/>
        <end position="62"/>
    </location>
</feature>
<dbReference type="GO" id="GO:0006355">
    <property type="term" value="P:regulation of DNA-templated transcription"/>
    <property type="evidence" value="ECO:0007669"/>
    <property type="project" value="InterPro"/>
</dbReference>
<sequence>MPQGLACYHAIYYETPLMGEVVMAQVIVRELEDVVKQGLKRRAARHGNSMEEEIREILRNAVRQEQAPPSRLGSRIAARFRDQGLDTDLPELQGSEARAATFGE</sequence>
<accession>D3RMM8</accession>
<dbReference type="InterPro" id="IPR010985">
    <property type="entry name" value="Ribbon_hlx_hlx"/>
</dbReference>
<evidence type="ECO:0000313" key="3">
    <source>
        <dbReference type="Proteomes" id="UP000001441"/>
    </source>
</evidence>
<dbReference type="EMBL" id="CP001896">
    <property type="protein sequence ID" value="ADC61286.1"/>
    <property type="molecule type" value="Genomic_DNA"/>
</dbReference>
<reference evidence="2 3" key="1">
    <citation type="journal article" date="2011" name="Stand. Genomic Sci.">
        <title>Complete genome sequence of Allochromatium vinosum DSM 180(T).</title>
        <authorList>
            <person name="Weissgerber T."/>
            <person name="Zigann R."/>
            <person name="Bruce D."/>
            <person name="Chang Y.J."/>
            <person name="Detter J.C."/>
            <person name="Han C."/>
            <person name="Hauser L."/>
            <person name="Jeffries C.D."/>
            <person name="Land M."/>
            <person name="Munk A.C."/>
            <person name="Tapia R."/>
            <person name="Dahl C."/>
        </authorList>
    </citation>
    <scope>NUCLEOTIDE SEQUENCE [LARGE SCALE GENOMIC DNA]</scope>
    <source>
        <strain evidence="3">ATCC 17899 / DSM 180 / NBRC 103801 / NCIMB 10441 / D</strain>
    </source>
</reference>
<evidence type="ECO:0000313" key="2">
    <source>
        <dbReference type="EMBL" id="ADC61286.1"/>
    </source>
</evidence>
<dbReference type="HOGENOM" id="CLU_168829_0_0_6"/>
<dbReference type="eggNOG" id="COG4691">
    <property type="taxonomic scope" value="Bacteria"/>
</dbReference>
<dbReference type="Pfam" id="PF22513">
    <property type="entry name" value="FitA-like_RHH"/>
    <property type="match status" value="1"/>
</dbReference>
<protein>
    <recommendedName>
        <fullName evidence="1">Antitoxin FitA-like ribbon-helix-helix domain-containing protein</fullName>
    </recommendedName>
</protein>
<dbReference type="KEGG" id="alv:Alvin_0323"/>
<name>D3RMM8_ALLVD</name>
<gene>
    <name evidence="2" type="ordered locus">Alvin_0323</name>
</gene>
<organism evidence="2 3">
    <name type="scientific">Allochromatium vinosum (strain ATCC 17899 / DSM 180 / NBRC 103801 / NCIMB 10441 / D)</name>
    <name type="common">Chromatium vinosum</name>
    <dbReference type="NCBI Taxonomy" id="572477"/>
    <lineage>
        <taxon>Bacteria</taxon>
        <taxon>Pseudomonadati</taxon>
        <taxon>Pseudomonadota</taxon>
        <taxon>Gammaproteobacteria</taxon>
        <taxon>Chromatiales</taxon>
        <taxon>Chromatiaceae</taxon>
        <taxon>Allochromatium</taxon>
    </lineage>
</organism>
<dbReference type="Gene3D" id="1.10.1220.10">
    <property type="entry name" value="Met repressor-like"/>
    <property type="match status" value="1"/>
</dbReference>
<dbReference type="InterPro" id="IPR013321">
    <property type="entry name" value="Arc_rbn_hlx_hlx"/>
</dbReference>
<dbReference type="AlphaFoldDB" id="D3RMM8"/>
<evidence type="ECO:0000259" key="1">
    <source>
        <dbReference type="Pfam" id="PF22513"/>
    </source>
</evidence>
<dbReference type="SUPFAM" id="SSF47598">
    <property type="entry name" value="Ribbon-helix-helix"/>
    <property type="match status" value="1"/>
</dbReference>
<dbReference type="STRING" id="572477.Alvin_0323"/>
<dbReference type="InterPro" id="IPR053853">
    <property type="entry name" value="FitA-like_RHH"/>
</dbReference>
<proteinExistence type="predicted"/>
<keyword evidence="3" id="KW-1185">Reference proteome</keyword>